<keyword evidence="2" id="KW-1185">Reference proteome</keyword>
<dbReference type="InterPro" id="IPR032710">
    <property type="entry name" value="NTF2-like_dom_sf"/>
</dbReference>
<dbReference type="AlphaFoldDB" id="A0A164NJZ0"/>
<sequence length="155" mass="17526">MPAISKDIASPVSPRLKLVYGFMKSYGECSAQGLLSLYSDKKFTLSTFPSSLKQPIRSKAETAAYYEKILPRLKTHQFLPWEIIEAEEKIVVLAGIRGETILEKPFYNECILAFGFDGPVDDPRIASITEFVDSQASKSIFTRRKSVEEKLRTRL</sequence>
<evidence type="ECO:0000313" key="1">
    <source>
        <dbReference type="EMBL" id="KZS87781.1"/>
    </source>
</evidence>
<protein>
    <recommendedName>
        <fullName evidence="3">SnoaL-like domain-containing protein</fullName>
    </recommendedName>
</protein>
<dbReference type="Proteomes" id="UP000076722">
    <property type="component" value="Unassembled WGS sequence"/>
</dbReference>
<gene>
    <name evidence="1" type="ORF">SISNIDRAFT_460541</name>
</gene>
<organism evidence="1 2">
    <name type="scientific">Sistotremastrum niveocremeum HHB9708</name>
    <dbReference type="NCBI Taxonomy" id="1314777"/>
    <lineage>
        <taxon>Eukaryota</taxon>
        <taxon>Fungi</taxon>
        <taxon>Dikarya</taxon>
        <taxon>Basidiomycota</taxon>
        <taxon>Agaricomycotina</taxon>
        <taxon>Agaricomycetes</taxon>
        <taxon>Sistotremastrales</taxon>
        <taxon>Sistotremastraceae</taxon>
        <taxon>Sertulicium</taxon>
        <taxon>Sertulicium niveocremeum</taxon>
    </lineage>
</organism>
<accession>A0A164NJZ0</accession>
<dbReference type="STRING" id="1314777.A0A164NJZ0"/>
<dbReference type="EMBL" id="KV419444">
    <property type="protein sequence ID" value="KZS87781.1"/>
    <property type="molecule type" value="Genomic_DNA"/>
</dbReference>
<dbReference type="Gene3D" id="3.10.450.50">
    <property type="match status" value="1"/>
</dbReference>
<reference evidence="1 2" key="1">
    <citation type="journal article" date="2016" name="Mol. Biol. Evol.">
        <title>Comparative Genomics of Early-Diverging Mushroom-Forming Fungi Provides Insights into the Origins of Lignocellulose Decay Capabilities.</title>
        <authorList>
            <person name="Nagy L.G."/>
            <person name="Riley R."/>
            <person name="Tritt A."/>
            <person name="Adam C."/>
            <person name="Daum C."/>
            <person name="Floudas D."/>
            <person name="Sun H."/>
            <person name="Yadav J.S."/>
            <person name="Pangilinan J."/>
            <person name="Larsson K.H."/>
            <person name="Matsuura K."/>
            <person name="Barry K."/>
            <person name="Labutti K."/>
            <person name="Kuo R."/>
            <person name="Ohm R.A."/>
            <person name="Bhattacharya S.S."/>
            <person name="Shirouzu T."/>
            <person name="Yoshinaga Y."/>
            <person name="Martin F.M."/>
            <person name="Grigoriev I.V."/>
            <person name="Hibbett D.S."/>
        </authorList>
    </citation>
    <scope>NUCLEOTIDE SEQUENCE [LARGE SCALE GENOMIC DNA]</scope>
    <source>
        <strain evidence="1 2">HHB9708</strain>
    </source>
</reference>
<evidence type="ECO:0008006" key="3">
    <source>
        <dbReference type="Google" id="ProtNLM"/>
    </source>
</evidence>
<name>A0A164NJZ0_9AGAM</name>
<proteinExistence type="predicted"/>
<dbReference type="SUPFAM" id="SSF54427">
    <property type="entry name" value="NTF2-like"/>
    <property type="match status" value="1"/>
</dbReference>
<evidence type="ECO:0000313" key="2">
    <source>
        <dbReference type="Proteomes" id="UP000076722"/>
    </source>
</evidence>